<dbReference type="PANTHER" id="PTHR43546:SF3">
    <property type="entry name" value="UPF0173 METAL-DEPENDENT HYDROLASE MJ1163"/>
    <property type="match status" value="1"/>
</dbReference>
<dbReference type="InterPro" id="IPR050114">
    <property type="entry name" value="UPF0173_UPF0282_UlaG_hydrolase"/>
</dbReference>
<dbReference type="InterPro" id="IPR001279">
    <property type="entry name" value="Metallo-B-lactamas"/>
</dbReference>
<sequence length="277" mass="31296">MMKNLLLFLCLWACASKQSQTKQASSSKLPKLKIRYIANMGVFLHSTNAQGESKKVLIDALHQKYRPTYLYPDAALTRQMTQGISPFDKVNLALVTHIHADHFGASVCARQLRQNPATQLVGSGQIRDSLQKTNLYPQIKNQIKVATKAESLTLNQVPIKILPIAHTWARRHGWVKNFGYIVDLYGKKVLHVGDAELSEDLFKALALHQERIDVAILPLWFVNSPQGKKLVKKYIRPKNIIATHISVGNEAQAFRQVKKYFPTAIVFTKSGEEWTLL</sequence>
<accession>A2A066</accession>
<gene>
    <name evidence="2" type="ORF">M23134_01815</name>
</gene>
<dbReference type="InterPro" id="IPR036866">
    <property type="entry name" value="RibonucZ/Hydroxyglut_hydro"/>
</dbReference>
<dbReference type="PANTHER" id="PTHR43546">
    <property type="entry name" value="UPF0173 METAL-DEPENDENT HYDROLASE MJ1163-RELATED"/>
    <property type="match status" value="1"/>
</dbReference>
<proteinExistence type="predicted"/>
<feature type="domain" description="Metallo-beta-lactamase" evidence="1">
    <location>
        <begin position="56"/>
        <end position="258"/>
    </location>
</feature>
<dbReference type="eggNOG" id="COG2220">
    <property type="taxonomic scope" value="Bacteria"/>
</dbReference>
<name>A2A066_MICM2</name>
<protein>
    <recommendedName>
        <fullName evidence="1">Metallo-beta-lactamase domain-containing protein</fullName>
    </recommendedName>
</protein>
<dbReference type="OrthoDB" id="9805728at2"/>
<organism evidence="2 3">
    <name type="scientific">Microscilla marina ATCC 23134</name>
    <dbReference type="NCBI Taxonomy" id="313606"/>
    <lineage>
        <taxon>Bacteria</taxon>
        <taxon>Pseudomonadati</taxon>
        <taxon>Bacteroidota</taxon>
        <taxon>Cytophagia</taxon>
        <taxon>Cytophagales</taxon>
        <taxon>Microscillaceae</taxon>
        <taxon>Microscilla</taxon>
    </lineage>
</organism>
<dbReference type="AlphaFoldDB" id="A2A066"/>
<dbReference type="Pfam" id="PF12706">
    <property type="entry name" value="Lactamase_B_2"/>
    <property type="match status" value="1"/>
</dbReference>
<evidence type="ECO:0000313" key="2">
    <source>
        <dbReference type="EMBL" id="EAY23981.1"/>
    </source>
</evidence>
<dbReference type="EMBL" id="AAWS01000092">
    <property type="protein sequence ID" value="EAY23981.1"/>
    <property type="molecule type" value="Genomic_DNA"/>
</dbReference>
<evidence type="ECO:0000259" key="1">
    <source>
        <dbReference type="Pfam" id="PF12706"/>
    </source>
</evidence>
<dbReference type="RefSeq" id="WP_002705767.1">
    <property type="nucleotide sequence ID" value="NZ_AAWS01000092.1"/>
</dbReference>
<keyword evidence="3" id="KW-1185">Reference proteome</keyword>
<dbReference type="SUPFAM" id="SSF56281">
    <property type="entry name" value="Metallo-hydrolase/oxidoreductase"/>
    <property type="match status" value="1"/>
</dbReference>
<reference evidence="2 3" key="1">
    <citation type="submission" date="2007-01" db="EMBL/GenBank/DDBJ databases">
        <authorList>
            <person name="Haygood M."/>
            <person name="Podell S."/>
            <person name="Anderson C."/>
            <person name="Hopkinson B."/>
            <person name="Roe K."/>
            <person name="Barbeau K."/>
            <person name="Gaasterland T."/>
            <person name="Ferriera S."/>
            <person name="Johnson J."/>
            <person name="Kravitz S."/>
            <person name="Beeson K."/>
            <person name="Sutton G."/>
            <person name="Rogers Y.-H."/>
            <person name="Friedman R."/>
            <person name="Frazier M."/>
            <person name="Venter J.C."/>
        </authorList>
    </citation>
    <scope>NUCLEOTIDE SEQUENCE [LARGE SCALE GENOMIC DNA]</scope>
    <source>
        <strain evidence="2 3">ATCC 23134</strain>
    </source>
</reference>
<dbReference type="Gene3D" id="3.60.15.10">
    <property type="entry name" value="Ribonuclease Z/Hydroxyacylglutathione hydrolase-like"/>
    <property type="match status" value="1"/>
</dbReference>
<dbReference type="Proteomes" id="UP000004095">
    <property type="component" value="Unassembled WGS sequence"/>
</dbReference>
<evidence type="ECO:0000313" key="3">
    <source>
        <dbReference type="Proteomes" id="UP000004095"/>
    </source>
</evidence>
<comment type="caution">
    <text evidence="2">The sequence shown here is derived from an EMBL/GenBank/DDBJ whole genome shotgun (WGS) entry which is preliminary data.</text>
</comment>